<evidence type="ECO:0000313" key="4">
    <source>
        <dbReference type="Proteomes" id="UP000040576"/>
    </source>
</evidence>
<organism evidence="1 4">
    <name type="scientific">Caldibacillus thermoamylovorans</name>
    <dbReference type="NCBI Taxonomy" id="35841"/>
    <lineage>
        <taxon>Bacteria</taxon>
        <taxon>Bacillati</taxon>
        <taxon>Bacillota</taxon>
        <taxon>Bacilli</taxon>
        <taxon>Bacillales</taxon>
        <taxon>Bacillaceae</taxon>
        <taxon>Caldibacillus</taxon>
    </lineage>
</organism>
<name>A0A090IWE7_9BACI</name>
<keyword evidence="4" id="KW-1185">Reference proteome</keyword>
<proteinExistence type="predicted"/>
<dbReference type="OrthoDB" id="2696719at2"/>
<dbReference type="Proteomes" id="UP000040576">
    <property type="component" value="Unassembled WGS sequence"/>
</dbReference>
<accession>A0A090IWE7</accession>
<protein>
    <submittedName>
        <fullName evidence="1">Uncharacterized protein</fullName>
    </submittedName>
</protein>
<reference evidence="1 4" key="1">
    <citation type="submission" date="2014-07" db="EMBL/GenBank/DDBJ databases">
        <authorList>
            <person name="Wibberg Daniel"/>
        </authorList>
    </citation>
    <scope>NUCLEOTIDE SEQUENCE [LARGE SCALE GENOMIC DNA]</scope>
</reference>
<evidence type="ECO:0000313" key="2">
    <source>
        <dbReference type="EMBL" id="KIO70329.1"/>
    </source>
</evidence>
<evidence type="ECO:0000313" key="1">
    <source>
        <dbReference type="EMBL" id="CEE02032.1"/>
    </source>
</evidence>
<sequence length="64" mass="7639">MLSRLLKLMFVGYAIVKAFQYRYHIMNWVLGNERIRKWAVATSMRIPSIRNLFIRSSFRTTSAQ</sequence>
<dbReference type="Proteomes" id="UP000032076">
    <property type="component" value="Unassembled WGS sequence"/>
</dbReference>
<reference evidence="2 3" key="2">
    <citation type="submission" date="2015-01" db="EMBL/GenBank/DDBJ databases">
        <title>Draft Genome Sequences of Four Bacillus thermoamylovorans Strains, Isolated From Food Products.</title>
        <authorList>
            <person name="Krawcyk A.O."/>
            <person name="Berendsen E.M."/>
            <person name="Eijlander R.T."/>
            <person name="de Jong A."/>
            <person name="Wells-Bennik M."/>
            <person name="Kuipers O.P."/>
        </authorList>
    </citation>
    <scope>NUCLEOTIDE SEQUENCE [LARGE SCALE GENOMIC DNA]</scope>
    <source>
        <strain evidence="2 3">B4167</strain>
    </source>
</reference>
<dbReference type="EMBL" id="CCRF01000064">
    <property type="protein sequence ID" value="CEE02032.1"/>
    <property type="molecule type" value="Genomic_DNA"/>
</dbReference>
<dbReference type="EMBL" id="JXLU01000147">
    <property type="protein sequence ID" value="KIO70329.1"/>
    <property type="molecule type" value="Genomic_DNA"/>
</dbReference>
<dbReference type="RefSeq" id="WP_034771052.1">
    <property type="nucleotide sequence ID" value="NZ_CCRF01000064.1"/>
</dbReference>
<dbReference type="AlphaFoldDB" id="A0A090IWE7"/>
<evidence type="ECO:0000313" key="3">
    <source>
        <dbReference type="Proteomes" id="UP000032076"/>
    </source>
</evidence>
<dbReference type="PATRIC" id="fig|35841.7.peg.2409"/>
<gene>
    <name evidence="2" type="ORF">B4167_1021</name>
    <name evidence="1" type="ORF">BT1A1_2211</name>
</gene>